<dbReference type="STRING" id="77586.A0A0D9UXK0"/>
<evidence type="ECO:0008006" key="4">
    <source>
        <dbReference type="Google" id="ProtNLM"/>
    </source>
</evidence>
<protein>
    <recommendedName>
        <fullName evidence="4">DDT domain-containing protein</fullName>
    </recommendedName>
</protein>
<dbReference type="InterPro" id="IPR028938">
    <property type="entry name" value="Rsf1-like"/>
</dbReference>
<dbReference type="Proteomes" id="UP000032180">
    <property type="component" value="Chromosome 1"/>
</dbReference>
<name>A0A0D9UXK0_9ORYZ</name>
<reference evidence="2 3" key="1">
    <citation type="submission" date="2012-08" db="EMBL/GenBank/DDBJ databases">
        <title>Oryza genome evolution.</title>
        <authorList>
            <person name="Wing R.A."/>
        </authorList>
    </citation>
    <scope>NUCLEOTIDE SEQUENCE</scope>
</reference>
<dbReference type="eggNOG" id="ENOG502QTWQ">
    <property type="taxonomic scope" value="Eukaryota"/>
</dbReference>
<reference evidence="2" key="3">
    <citation type="submission" date="2015-04" db="UniProtKB">
        <authorList>
            <consortium name="EnsemblPlants"/>
        </authorList>
    </citation>
    <scope>IDENTIFICATION</scope>
</reference>
<feature type="region of interest" description="Disordered" evidence="1">
    <location>
        <begin position="1"/>
        <end position="24"/>
    </location>
</feature>
<dbReference type="EnsemblPlants" id="LPERR01G04950.1">
    <property type="protein sequence ID" value="LPERR01G04950.1"/>
    <property type="gene ID" value="LPERR01G04950"/>
</dbReference>
<dbReference type="PANTHER" id="PTHR14296">
    <property type="entry name" value="REMODELING AND SPACING FACTOR 1"/>
    <property type="match status" value="1"/>
</dbReference>
<feature type="compositionally biased region" description="Basic and acidic residues" evidence="1">
    <location>
        <begin position="1"/>
        <end position="11"/>
    </location>
</feature>
<dbReference type="Gramene" id="LPERR01G04950.1">
    <property type="protein sequence ID" value="LPERR01G04950.1"/>
    <property type="gene ID" value="LPERR01G04950"/>
</dbReference>
<sequence length="526" mass="58870">MASPAAKRERPSASTEDPPAAPAPAEDPLVLLRRRWELASVLNFLRVFEPVIEGNLGLSAEEIEAALIDNNRNLARIHIALMKGIPPASKHLKVDDGWITATAKKLSDWWSWVSEDANPFRNNPGKEIEMYKQQDPITRLLILKALCEVRSEQNDAVWYVNDEMKKGVDISNFRKEKLGSSSNGTLYWYDGDSTIGHRLYSEHVTIDFKRNLKGKNGRLTKPVLNIQWETVATNLVEFVEISEKLCSKGRAESAIGEHLKAEIIPAVEKLQKKKERDLKRQQKKDELLAYATTFQTRSLRERRPVNYNYSDYDRSIKEAIKLAAKGKEIVPQKEADKKEKRAGADGESDISPEQNKDGGQEDAGGSDISLEQNKDGGQKDAGGSEISPEQKEDGGQEDADSLDDLSSEEDEDRDYSDKDDGSSGSDGENDAYDPNKGEEEEVFVPRKKTRLAARGFNGKPQQGLRRSRRNMKNDEDMLPGQVTPQAMTKKTMRQRPTPISKQFSLSGSEDDRDMVVADSEEESGSS</sequence>
<reference evidence="3" key="2">
    <citation type="submission" date="2013-12" db="EMBL/GenBank/DDBJ databases">
        <authorList>
            <person name="Yu Y."/>
            <person name="Lee S."/>
            <person name="de Baynast K."/>
            <person name="Wissotski M."/>
            <person name="Liu L."/>
            <person name="Talag J."/>
            <person name="Goicoechea J."/>
            <person name="Angelova A."/>
            <person name="Jetty R."/>
            <person name="Kudrna D."/>
            <person name="Golser W."/>
            <person name="Rivera L."/>
            <person name="Zhang J."/>
            <person name="Wing R."/>
        </authorList>
    </citation>
    <scope>NUCLEOTIDE SEQUENCE</scope>
</reference>
<dbReference type="GO" id="GO:0006355">
    <property type="term" value="P:regulation of DNA-templated transcription"/>
    <property type="evidence" value="ECO:0007669"/>
    <property type="project" value="InterPro"/>
</dbReference>
<feature type="compositionally biased region" description="Low complexity" evidence="1">
    <location>
        <begin position="12"/>
        <end position="24"/>
    </location>
</feature>
<evidence type="ECO:0000256" key="1">
    <source>
        <dbReference type="SAM" id="MobiDB-lite"/>
    </source>
</evidence>
<accession>A0A0D9UXK0</accession>
<feature type="region of interest" description="Disordered" evidence="1">
    <location>
        <begin position="331"/>
        <end position="526"/>
    </location>
</feature>
<evidence type="ECO:0000313" key="2">
    <source>
        <dbReference type="EnsemblPlants" id="LPERR01G04950.1"/>
    </source>
</evidence>
<feature type="compositionally biased region" description="Polar residues" evidence="1">
    <location>
        <begin position="497"/>
        <end position="507"/>
    </location>
</feature>
<dbReference type="GO" id="GO:0031213">
    <property type="term" value="C:RSF complex"/>
    <property type="evidence" value="ECO:0007669"/>
    <property type="project" value="InterPro"/>
</dbReference>
<dbReference type="AlphaFoldDB" id="A0A0D9UXK0"/>
<keyword evidence="3" id="KW-1185">Reference proteome</keyword>
<feature type="compositionally biased region" description="Basic and acidic residues" evidence="1">
    <location>
        <begin position="331"/>
        <end position="344"/>
    </location>
</feature>
<dbReference type="HOGENOM" id="CLU_036753_1_0_1"/>
<feature type="compositionally biased region" description="Acidic residues" evidence="1">
    <location>
        <begin position="395"/>
        <end position="414"/>
    </location>
</feature>
<proteinExistence type="predicted"/>
<organism evidence="2 3">
    <name type="scientific">Leersia perrieri</name>
    <dbReference type="NCBI Taxonomy" id="77586"/>
    <lineage>
        <taxon>Eukaryota</taxon>
        <taxon>Viridiplantae</taxon>
        <taxon>Streptophyta</taxon>
        <taxon>Embryophyta</taxon>
        <taxon>Tracheophyta</taxon>
        <taxon>Spermatophyta</taxon>
        <taxon>Magnoliopsida</taxon>
        <taxon>Liliopsida</taxon>
        <taxon>Poales</taxon>
        <taxon>Poaceae</taxon>
        <taxon>BOP clade</taxon>
        <taxon>Oryzoideae</taxon>
        <taxon>Oryzeae</taxon>
        <taxon>Oryzinae</taxon>
        <taxon>Leersia</taxon>
    </lineage>
</organism>
<evidence type="ECO:0000313" key="3">
    <source>
        <dbReference type="Proteomes" id="UP000032180"/>
    </source>
</evidence>
<feature type="compositionally biased region" description="Acidic residues" evidence="1">
    <location>
        <begin position="508"/>
        <end position="526"/>
    </location>
</feature>
<dbReference type="PANTHER" id="PTHR14296:SF13">
    <property type="entry name" value="OS01G0180700 PROTEIN"/>
    <property type="match status" value="1"/>
</dbReference>